<comment type="caution">
    <text evidence="3">The sequence shown here is derived from an EMBL/GenBank/DDBJ whole genome shotgun (WGS) entry which is preliminary data.</text>
</comment>
<dbReference type="GO" id="GO:0034220">
    <property type="term" value="P:monoatomic ion transmembrane transport"/>
    <property type="evidence" value="ECO:0007669"/>
    <property type="project" value="UniProtKB-KW"/>
</dbReference>
<evidence type="ECO:0000259" key="2">
    <source>
        <dbReference type="Pfam" id="PF07885"/>
    </source>
</evidence>
<dbReference type="SUPFAM" id="SSF81324">
    <property type="entry name" value="Voltage-gated potassium channels"/>
    <property type="match status" value="1"/>
</dbReference>
<proteinExistence type="predicted"/>
<keyword evidence="3" id="KW-0407">Ion channel</keyword>
<feature type="domain" description="Potassium channel" evidence="2">
    <location>
        <begin position="69"/>
        <end position="134"/>
    </location>
</feature>
<evidence type="ECO:0000256" key="1">
    <source>
        <dbReference type="SAM" id="Phobius"/>
    </source>
</evidence>
<dbReference type="InterPro" id="IPR013099">
    <property type="entry name" value="K_chnl_dom"/>
</dbReference>
<feature type="transmembrane region" description="Helical" evidence="1">
    <location>
        <begin position="44"/>
        <end position="65"/>
    </location>
</feature>
<dbReference type="EMBL" id="RCZC01000002">
    <property type="protein sequence ID" value="TPG55247.1"/>
    <property type="molecule type" value="Genomic_DNA"/>
</dbReference>
<keyword evidence="1" id="KW-0472">Membrane</keyword>
<dbReference type="AlphaFoldDB" id="A0A502G021"/>
<accession>A0A502G021</accession>
<name>A0A502G021_9SPHN</name>
<keyword evidence="3" id="KW-0813">Transport</keyword>
<dbReference type="Pfam" id="PF07885">
    <property type="entry name" value="Ion_trans_2"/>
    <property type="match status" value="1"/>
</dbReference>
<dbReference type="Gene3D" id="1.10.287.70">
    <property type="match status" value="1"/>
</dbReference>
<organism evidence="3 4">
    <name type="scientific">Sphingomonas glacialis</name>
    <dbReference type="NCBI Taxonomy" id="658225"/>
    <lineage>
        <taxon>Bacteria</taxon>
        <taxon>Pseudomonadati</taxon>
        <taxon>Pseudomonadota</taxon>
        <taxon>Alphaproteobacteria</taxon>
        <taxon>Sphingomonadales</taxon>
        <taxon>Sphingomonadaceae</taxon>
        <taxon>Sphingomonas</taxon>
    </lineage>
</organism>
<keyword evidence="1" id="KW-1133">Transmembrane helix</keyword>
<keyword evidence="4" id="KW-1185">Reference proteome</keyword>
<feature type="transmembrane region" description="Helical" evidence="1">
    <location>
        <begin position="12"/>
        <end position="32"/>
    </location>
</feature>
<feature type="transmembrane region" description="Helical" evidence="1">
    <location>
        <begin position="116"/>
        <end position="139"/>
    </location>
</feature>
<dbReference type="OrthoDB" id="2974133at2"/>
<evidence type="ECO:0000313" key="3">
    <source>
        <dbReference type="EMBL" id="TPG55247.1"/>
    </source>
</evidence>
<protein>
    <submittedName>
        <fullName evidence="3">Two pore domain potassium channel family protein</fullName>
    </submittedName>
</protein>
<keyword evidence="3" id="KW-0406">Ion transport</keyword>
<sequence>MNLVFELLVATGMVALTVGIHLVGIALLLTVLRHHRARSQPTGSVVRDGIGIIGAAIGLFVLHAIEIWSYAALYSVTRALPDFESALYFSTSTYATIGYGDIVLDRSWRIIGAIEGANGVILLGWSTAFFVAVVGRIRFVEGEIGTFR</sequence>
<gene>
    <name evidence="3" type="ORF">EAH76_05375</name>
</gene>
<keyword evidence="1" id="KW-0812">Transmembrane</keyword>
<evidence type="ECO:0000313" key="4">
    <source>
        <dbReference type="Proteomes" id="UP000319931"/>
    </source>
</evidence>
<dbReference type="Proteomes" id="UP000319931">
    <property type="component" value="Unassembled WGS sequence"/>
</dbReference>
<reference evidence="3 4" key="1">
    <citation type="journal article" date="2019" name="Environ. Microbiol.">
        <title>Species interactions and distinct microbial communities in high Arctic permafrost affected cryosols are associated with the CH4 and CO2 gas fluxes.</title>
        <authorList>
            <person name="Altshuler I."/>
            <person name="Hamel J."/>
            <person name="Turney S."/>
            <person name="Magnuson E."/>
            <person name="Levesque R."/>
            <person name="Greer C."/>
            <person name="Whyte L.G."/>
        </authorList>
    </citation>
    <scope>NUCLEOTIDE SEQUENCE [LARGE SCALE GENOMIC DNA]</scope>
    <source>
        <strain evidence="3 4">E6.1</strain>
    </source>
</reference>